<comment type="caution">
    <text evidence="2">The sequence shown here is derived from an EMBL/GenBank/DDBJ whole genome shotgun (WGS) entry which is preliminary data.</text>
</comment>
<dbReference type="InterPro" id="IPR044930">
    <property type="entry name" value="Homing_endonuclease_His-Me"/>
</dbReference>
<gene>
    <name evidence="2" type="ORF">LCGC14_0209420</name>
</gene>
<dbReference type="EMBL" id="LAZR01000095">
    <property type="protein sequence ID" value="KKN92451.1"/>
    <property type="molecule type" value="Genomic_DNA"/>
</dbReference>
<accession>A0A0F9X116</accession>
<evidence type="ECO:0000259" key="1">
    <source>
        <dbReference type="Pfam" id="PF13392"/>
    </source>
</evidence>
<reference evidence="2" key="1">
    <citation type="journal article" date="2015" name="Nature">
        <title>Complex archaea that bridge the gap between prokaryotes and eukaryotes.</title>
        <authorList>
            <person name="Spang A."/>
            <person name="Saw J.H."/>
            <person name="Jorgensen S.L."/>
            <person name="Zaremba-Niedzwiedzka K."/>
            <person name="Martijn J."/>
            <person name="Lind A.E."/>
            <person name="van Eijk R."/>
            <person name="Schleper C."/>
            <person name="Guy L."/>
            <person name="Ettema T.J."/>
        </authorList>
    </citation>
    <scope>NUCLEOTIDE SEQUENCE</scope>
</reference>
<dbReference type="Gene3D" id="3.90.75.10">
    <property type="entry name" value="Homing Intron 3 (I-ppo) Encoded Endonuclease, Chain A"/>
    <property type="match status" value="1"/>
</dbReference>
<dbReference type="Pfam" id="PF13392">
    <property type="entry name" value="HNH_3"/>
    <property type="match status" value="1"/>
</dbReference>
<feature type="domain" description="HNH nuclease" evidence="1">
    <location>
        <begin position="43"/>
        <end position="84"/>
    </location>
</feature>
<dbReference type="InterPro" id="IPR003615">
    <property type="entry name" value="HNH_nuc"/>
</dbReference>
<dbReference type="InterPro" id="IPR044925">
    <property type="entry name" value="His-Me_finger_sf"/>
</dbReference>
<dbReference type="AlphaFoldDB" id="A0A0F9X116"/>
<dbReference type="GO" id="GO:0004519">
    <property type="term" value="F:endonuclease activity"/>
    <property type="evidence" value="ECO:0007669"/>
    <property type="project" value="InterPro"/>
</dbReference>
<proteinExistence type="predicted"/>
<protein>
    <recommendedName>
        <fullName evidence="1">HNH nuclease domain-containing protein</fullName>
    </recommendedName>
</protein>
<dbReference type="SUPFAM" id="SSF54060">
    <property type="entry name" value="His-Me finger endonucleases"/>
    <property type="match status" value="1"/>
</dbReference>
<name>A0A0F9X116_9ZZZZ</name>
<evidence type="ECO:0000313" key="2">
    <source>
        <dbReference type="EMBL" id="KKN92451.1"/>
    </source>
</evidence>
<sequence>MLNKMLKRFWAKVKQGPGCWEWQAVCFPDGYGAFRLKGSMQGAHRVSYAMGHDIPKGMCVLHTCDNRLCVRPSHLFLGTKADNMADRDAKGRQARGVHNGKAKLTEAQVRSIRSDLRSLRVIAEDYEVFHTTIGCIKRRETWKHVN</sequence>
<organism evidence="2">
    <name type="scientific">marine sediment metagenome</name>
    <dbReference type="NCBI Taxonomy" id="412755"/>
    <lineage>
        <taxon>unclassified sequences</taxon>
        <taxon>metagenomes</taxon>
        <taxon>ecological metagenomes</taxon>
    </lineage>
</organism>